<dbReference type="PROSITE" id="PS50181">
    <property type="entry name" value="FBOX"/>
    <property type="match status" value="1"/>
</dbReference>
<evidence type="ECO:0000259" key="2">
    <source>
        <dbReference type="PROSITE" id="PS50181"/>
    </source>
</evidence>
<dbReference type="EMBL" id="KL659196">
    <property type="protein sequence ID" value="KFA70536.1"/>
    <property type="molecule type" value="Genomic_DNA"/>
</dbReference>
<name>A0A084R2V1_STAC4</name>
<dbReference type="Proteomes" id="UP000028524">
    <property type="component" value="Unassembled WGS sequence"/>
</dbReference>
<evidence type="ECO:0000313" key="4">
    <source>
        <dbReference type="Proteomes" id="UP000028524"/>
    </source>
</evidence>
<proteinExistence type="predicted"/>
<dbReference type="InterPro" id="IPR001810">
    <property type="entry name" value="F-box_dom"/>
</dbReference>
<feature type="compositionally biased region" description="Basic residues" evidence="1">
    <location>
        <begin position="34"/>
        <end position="55"/>
    </location>
</feature>
<feature type="region of interest" description="Disordered" evidence="1">
    <location>
        <begin position="89"/>
        <end position="124"/>
    </location>
</feature>
<feature type="compositionally biased region" description="Low complexity" evidence="1">
    <location>
        <begin position="108"/>
        <end position="123"/>
    </location>
</feature>
<protein>
    <recommendedName>
        <fullName evidence="2">F-box domain-containing protein</fullName>
    </recommendedName>
</protein>
<evidence type="ECO:0000313" key="3">
    <source>
        <dbReference type="EMBL" id="KFA70536.1"/>
    </source>
</evidence>
<feature type="domain" description="F-box" evidence="2">
    <location>
        <begin position="126"/>
        <end position="172"/>
    </location>
</feature>
<dbReference type="SUPFAM" id="SSF81383">
    <property type="entry name" value="F-box domain"/>
    <property type="match status" value="1"/>
</dbReference>
<feature type="compositionally biased region" description="Low complexity" evidence="1">
    <location>
        <begin position="664"/>
        <end position="683"/>
    </location>
</feature>
<feature type="region of interest" description="Disordered" evidence="1">
    <location>
        <begin position="1"/>
        <end position="76"/>
    </location>
</feature>
<feature type="compositionally biased region" description="Low complexity" evidence="1">
    <location>
        <begin position="60"/>
        <end position="75"/>
    </location>
</feature>
<accession>A0A084R2V1</accession>
<dbReference type="STRING" id="1283841.A0A084R2V1"/>
<dbReference type="HOGENOM" id="CLU_020490_0_1_1"/>
<dbReference type="OMA" id="HYVIYIW"/>
<feature type="region of interest" description="Disordered" evidence="1">
    <location>
        <begin position="660"/>
        <end position="702"/>
    </location>
</feature>
<dbReference type="Pfam" id="PF00646">
    <property type="entry name" value="F-box"/>
    <property type="match status" value="1"/>
</dbReference>
<organism evidence="3 4">
    <name type="scientific">Stachybotrys chlorohalonatus (strain IBT 40285)</name>
    <dbReference type="NCBI Taxonomy" id="1283841"/>
    <lineage>
        <taxon>Eukaryota</taxon>
        <taxon>Fungi</taxon>
        <taxon>Dikarya</taxon>
        <taxon>Ascomycota</taxon>
        <taxon>Pezizomycotina</taxon>
        <taxon>Sordariomycetes</taxon>
        <taxon>Hypocreomycetidae</taxon>
        <taxon>Hypocreales</taxon>
        <taxon>Stachybotryaceae</taxon>
        <taxon>Stachybotrys</taxon>
    </lineage>
</organism>
<dbReference type="OrthoDB" id="5334391at2759"/>
<dbReference type="InterPro" id="IPR036047">
    <property type="entry name" value="F-box-like_dom_sf"/>
</dbReference>
<evidence type="ECO:0000256" key="1">
    <source>
        <dbReference type="SAM" id="MobiDB-lite"/>
    </source>
</evidence>
<sequence>MDYVLRLTNKLRSSSSRGGDDNNNDSDDDGSGRSCRKHHYHHHRNQKHHPHHLRRPPYSPSSTSSSSSSSSSSSTVPRSAVTFTCFPLTSSSSPSSLSRPRTARIPLQQQQQQQQRRPPSSSSAAAMRLTDLPYTIFLEIVSYLSAADVLVCRRLSSDARQALTRSDLCVSLILAHFPRSREGRLLRRCFQDAGPRGRHGLLDDDDWAAVFARLARRYFHLGNAMPWRTDKIPLLKDPARLRGVTPWNRFLRLDEKTAPFHYWDPVWTFSPADGLLVYPAAPAPAPAPAPASGALPEPAFRARDLATGSECPVPFDMTGKVVRRVRLSDGILIFEWCETTPHSSPDEQEATHRHFATAYDITRAEGYTSSLLSSSYSSQTSGEFPWTINFRSEWKIHLLGLPLSRRDRFFSTHNRTHYVLYIWQPTRSPWGEDDPLERLIVWEIGKPCPHRLSLDPTQKEEPASGGGPRIVRRLANQELAAWGIEQKDTPSLRGLALDPVTWDSRTGSACGHIYFTEEEHRWSAGPHSSPAPPRLHRVRATGIPLLGDGPRWLDDCGGNSSNRNVNMTFCRRGPWRRRRNNNSSMRAHATDDDIASETWPGRAPCWRHDDFPYLTVAEVFDAAAGVRISARHCFMLETLSVHIRPRLRVQGVEAVYAAKSGRKSTVSTNSSSSSSSSSEGTTTPGEAGSVATSAAKGGTIRAEGPYGEEVQFDDDMWGELLGKGFISGDERWLVGEDSNGDITVVYF</sequence>
<gene>
    <name evidence="3" type="ORF">S40285_09854</name>
</gene>
<reference evidence="3 4" key="1">
    <citation type="journal article" date="2014" name="BMC Genomics">
        <title>Comparative genome sequencing reveals chemotype-specific gene clusters in the toxigenic black mold Stachybotrys.</title>
        <authorList>
            <person name="Semeiks J."/>
            <person name="Borek D."/>
            <person name="Otwinowski Z."/>
            <person name="Grishin N.V."/>
        </authorList>
    </citation>
    <scope>NUCLEOTIDE SEQUENCE [LARGE SCALE GENOMIC DNA]</scope>
    <source>
        <strain evidence="3 4">IBT 40285</strain>
    </source>
</reference>
<feature type="compositionally biased region" description="Low complexity" evidence="1">
    <location>
        <begin position="89"/>
        <end position="100"/>
    </location>
</feature>
<dbReference type="AlphaFoldDB" id="A0A084R2V1"/>
<dbReference type="InParanoid" id="A0A084R2V1"/>
<keyword evidence="4" id="KW-1185">Reference proteome</keyword>